<protein>
    <submittedName>
        <fullName evidence="2">Uncharacterized protein</fullName>
    </submittedName>
</protein>
<feature type="region of interest" description="Disordered" evidence="1">
    <location>
        <begin position="1"/>
        <end position="32"/>
    </location>
</feature>
<gene>
    <name evidence="2" type="ORF">SAMN04489743_2431</name>
</gene>
<dbReference type="AlphaFoldDB" id="A0A1H1ZFD7"/>
<evidence type="ECO:0000313" key="2">
    <source>
        <dbReference type="EMBL" id="SDT32370.1"/>
    </source>
</evidence>
<proteinExistence type="predicted"/>
<dbReference type="Proteomes" id="UP000198751">
    <property type="component" value="Chromosome I"/>
</dbReference>
<evidence type="ECO:0000313" key="3">
    <source>
        <dbReference type="Proteomes" id="UP000198751"/>
    </source>
</evidence>
<dbReference type="OrthoDB" id="4802815at2"/>
<organism evidence="2 3">
    <name type="scientific">Pseudarthrobacter equi</name>
    <dbReference type="NCBI Taxonomy" id="728066"/>
    <lineage>
        <taxon>Bacteria</taxon>
        <taxon>Bacillati</taxon>
        <taxon>Actinomycetota</taxon>
        <taxon>Actinomycetes</taxon>
        <taxon>Micrococcales</taxon>
        <taxon>Micrococcaceae</taxon>
        <taxon>Pseudarthrobacter</taxon>
    </lineage>
</organism>
<dbReference type="EMBL" id="LT629779">
    <property type="protein sequence ID" value="SDT32370.1"/>
    <property type="molecule type" value="Genomic_DNA"/>
</dbReference>
<name>A0A1H1ZFD7_9MICC</name>
<dbReference type="RefSeq" id="WP_157693463.1">
    <property type="nucleotide sequence ID" value="NZ_LT629779.1"/>
</dbReference>
<sequence>MASPSDSTPAGAGMEHLPPHPTAPARFPELYAPGRPFARPELQSLAADGILARFHQHGYTLPGSAASAQLRARAAAGSVPPQVRQRVVAGRMTAAWIYGCADEPDRLALLVDAKRRVSSLRNTRGCTLHEVKLGPFDVVSLGGLMVSSPLRTALDIALHVDAERAVPTLANLLARPEKDVRLRLLVLAIEATPRVPHKKAALEKLSRLAPALVPGGAVNVKDPVDPADGAEDVAEVLGVPHLESKL</sequence>
<keyword evidence="3" id="KW-1185">Reference proteome</keyword>
<reference evidence="3" key="1">
    <citation type="submission" date="2016-10" db="EMBL/GenBank/DDBJ databases">
        <authorList>
            <person name="Varghese N."/>
            <person name="Submissions S."/>
        </authorList>
    </citation>
    <scope>NUCLEOTIDE SEQUENCE [LARGE SCALE GENOMIC DNA]</scope>
    <source>
        <strain evidence="3">IMMIB L-1606</strain>
    </source>
</reference>
<accession>A0A1H1ZFD7</accession>
<evidence type="ECO:0000256" key="1">
    <source>
        <dbReference type="SAM" id="MobiDB-lite"/>
    </source>
</evidence>